<feature type="compositionally biased region" description="Low complexity" evidence="1">
    <location>
        <begin position="406"/>
        <end position="418"/>
    </location>
</feature>
<feature type="compositionally biased region" description="Polar residues" evidence="1">
    <location>
        <begin position="1"/>
        <end position="11"/>
    </location>
</feature>
<feature type="region of interest" description="Disordered" evidence="1">
    <location>
        <begin position="197"/>
        <end position="271"/>
    </location>
</feature>
<protein>
    <submittedName>
        <fullName evidence="3">Uncharacterized protein</fullName>
    </submittedName>
</protein>
<feature type="compositionally biased region" description="Basic residues" evidence="1">
    <location>
        <begin position="123"/>
        <end position="136"/>
    </location>
</feature>
<feature type="compositionally biased region" description="Low complexity" evidence="1">
    <location>
        <begin position="103"/>
        <end position="114"/>
    </location>
</feature>
<evidence type="ECO:0000313" key="4">
    <source>
        <dbReference type="Proteomes" id="UP000307440"/>
    </source>
</evidence>
<evidence type="ECO:0000256" key="1">
    <source>
        <dbReference type="SAM" id="MobiDB-lite"/>
    </source>
</evidence>
<feature type="region of interest" description="Disordered" evidence="1">
    <location>
        <begin position="361"/>
        <end position="428"/>
    </location>
</feature>
<feature type="compositionally biased region" description="Polar residues" evidence="1">
    <location>
        <begin position="31"/>
        <end position="42"/>
    </location>
</feature>
<keyword evidence="2" id="KW-0812">Transmembrane</keyword>
<keyword evidence="4" id="KW-1185">Reference proteome</keyword>
<dbReference type="AlphaFoldDB" id="A0A5C3L1Y6"/>
<feature type="compositionally biased region" description="Polar residues" evidence="1">
    <location>
        <begin position="58"/>
        <end position="71"/>
    </location>
</feature>
<keyword evidence="2" id="KW-0472">Membrane</keyword>
<sequence>MASTSTSSLNSGKPERSFSFKRIRGALRRPSLNSKLSLSSTAGEGGRKSLDSQHVESDSVSFTSPKPEQQLPSPPSTPDPSNKSFRSRGRQSTDQPRQEPKRSASVARSEASVENDPSSKRAWSVKKVKGALKRTASRLSVGSAKHGEEASSDAQEPVPDLPTTETTSNIVQTEEPQPIAQVAEPIVIDIARETVEVVDASPPTTVPAVVDEPERDPSPSPPRLQLEASQMSSSSEWERVEMEEPTPILPQQDDSMVNSDPVPISAVPETNVIPPTGGDAILDVTPVFENPRTLVTLQPPIRSEAVELSPIVESPLREERETYPTIQIVPQEEVQVHQPSDWEDSIAQVIPPSAIEPEARYQYPPASSSTSAELSPTSRSSTNGTSTPNLNAIELGAPLPDDDVSKSTTSASTSAPSESKPKDRESQGVPTLNANFEAVESPSTSAGNSSVQSMLGLSGLVSNAAELVTTTAWFVGACVVVGVGMVIGQARSYRQNYGSPVVQPVRRWFVRDWWRFW</sequence>
<feature type="transmembrane region" description="Helical" evidence="2">
    <location>
        <begin position="467"/>
        <end position="487"/>
    </location>
</feature>
<feature type="compositionally biased region" description="Polar residues" evidence="1">
    <location>
        <begin position="163"/>
        <end position="175"/>
    </location>
</feature>
<dbReference type="Proteomes" id="UP000307440">
    <property type="component" value="Unassembled WGS sequence"/>
</dbReference>
<accession>A0A5C3L1Y6</accession>
<proteinExistence type="predicted"/>
<evidence type="ECO:0000313" key="3">
    <source>
        <dbReference type="EMBL" id="TFK22238.1"/>
    </source>
</evidence>
<organism evidence="3 4">
    <name type="scientific">Coprinopsis marcescibilis</name>
    <name type="common">Agaric fungus</name>
    <name type="synonym">Psathyrella marcescibilis</name>
    <dbReference type="NCBI Taxonomy" id="230819"/>
    <lineage>
        <taxon>Eukaryota</taxon>
        <taxon>Fungi</taxon>
        <taxon>Dikarya</taxon>
        <taxon>Basidiomycota</taxon>
        <taxon>Agaricomycotina</taxon>
        <taxon>Agaricomycetes</taxon>
        <taxon>Agaricomycetidae</taxon>
        <taxon>Agaricales</taxon>
        <taxon>Agaricineae</taxon>
        <taxon>Psathyrellaceae</taxon>
        <taxon>Coprinopsis</taxon>
    </lineage>
</organism>
<name>A0A5C3L1Y6_COPMA</name>
<feature type="compositionally biased region" description="Basic and acidic residues" evidence="1">
    <location>
        <begin position="45"/>
        <end position="57"/>
    </location>
</feature>
<dbReference type="EMBL" id="ML210245">
    <property type="protein sequence ID" value="TFK22238.1"/>
    <property type="molecule type" value="Genomic_DNA"/>
</dbReference>
<keyword evidence="2" id="KW-1133">Transmembrane helix</keyword>
<feature type="region of interest" description="Disordered" evidence="1">
    <location>
        <begin position="1"/>
        <end position="178"/>
    </location>
</feature>
<gene>
    <name evidence="3" type="ORF">FA15DRAFT_706505</name>
</gene>
<feature type="compositionally biased region" description="Polar residues" evidence="1">
    <location>
        <begin position="79"/>
        <end position="95"/>
    </location>
</feature>
<reference evidence="3 4" key="1">
    <citation type="journal article" date="2019" name="Nat. Ecol. Evol.">
        <title>Megaphylogeny resolves global patterns of mushroom evolution.</title>
        <authorList>
            <person name="Varga T."/>
            <person name="Krizsan K."/>
            <person name="Foldi C."/>
            <person name="Dima B."/>
            <person name="Sanchez-Garcia M."/>
            <person name="Sanchez-Ramirez S."/>
            <person name="Szollosi G.J."/>
            <person name="Szarkandi J.G."/>
            <person name="Papp V."/>
            <person name="Albert L."/>
            <person name="Andreopoulos W."/>
            <person name="Angelini C."/>
            <person name="Antonin V."/>
            <person name="Barry K.W."/>
            <person name="Bougher N.L."/>
            <person name="Buchanan P."/>
            <person name="Buyck B."/>
            <person name="Bense V."/>
            <person name="Catcheside P."/>
            <person name="Chovatia M."/>
            <person name="Cooper J."/>
            <person name="Damon W."/>
            <person name="Desjardin D."/>
            <person name="Finy P."/>
            <person name="Geml J."/>
            <person name="Haridas S."/>
            <person name="Hughes K."/>
            <person name="Justo A."/>
            <person name="Karasinski D."/>
            <person name="Kautmanova I."/>
            <person name="Kiss B."/>
            <person name="Kocsube S."/>
            <person name="Kotiranta H."/>
            <person name="LaButti K.M."/>
            <person name="Lechner B.E."/>
            <person name="Liimatainen K."/>
            <person name="Lipzen A."/>
            <person name="Lukacs Z."/>
            <person name="Mihaltcheva S."/>
            <person name="Morgado L.N."/>
            <person name="Niskanen T."/>
            <person name="Noordeloos M.E."/>
            <person name="Ohm R.A."/>
            <person name="Ortiz-Santana B."/>
            <person name="Ovrebo C."/>
            <person name="Racz N."/>
            <person name="Riley R."/>
            <person name="Savchenko A."/>
            <person name="Shiryaev A."/>
            <person name="Soop K."/>
            <person name="Spirin V."/>
            <person name="Szebenyi C."/>
            <person name="Tomsovsky M."/>
            <person name="Tulloss R.E."/>
            <person name="Uehling J."/>
            <person name="Grigoriev I.V."/>
            <person name="Vagvolgyi C."/>
            <person name="Papp T."/>
            <person name="Martin F.M."/>
            <person name="Miettinen O."/>
            <person name="Hibbett D.S."/>
            <person name="Nagy L.G."/>
        </authorList>
    </citation>
    <scope>NUCLEOTIDE SEQUENCE [LARGE SCALE GENOMIC DNA]</scope>
    <source>
        <strain evidence="3 4">CBS 121175</strain>
    </source>
</reference>
<evidence type="ECO:0000256" key="2">
    <source>
        <dbReference type="SAM" id="Phobius"/>
    </source>
</evidence>
<feature type="compositionally biased region" description="Low complexity" evidence="1">
    <location>
        <begin position="364"/>
        <end position="382"/>
    </location>
</feature>